<organism evidence="2 3">
    <name type="scientific">Edhazardia aedis (strain USNM 41457)</name>
    <name type="common">Microsporidian parasite</name>
    <dbReference type="NCBI Taxonomy" id="1003232"/>
    <lineage>
        <taxon>Eukaryota</taxon>
        <taxon>Fungi</taxon>
        <taxon>Fungi incertae sedis</taxon>
        <taxon>Microsporidia</taxon>
        <taxon>Edhazardia</taxon>
    </lineage>
</organism>
<proteinExistence type="predicted"/>
<reference evidence="2 3" key="1">
    <citation type="submission" date="2011-08" db="EMBL/GenBank/DDBJ databases">
        <authorList>
            <person name="Liu Z.J."/>
            <person name="Shi F.L."/>
            <person name="Lu J.Q."/>
            <person name="Li M."/>
            <person name="Wang Z.L."/>
        </authorList>
    </citation>
    <scope>NUCLEOTIDE SEQUENCE [LARGE SCALE GENOMIC DNA]</scope>
    <source>
        <strain evidence="2 3">USNM 41457</strain>
    </source>
</reference>
<dbReference type="VEuPathDB" id="MicrosporidiaDB:EDEG_03788"/>
<dbReference type="AlphaFoldDB" id="J9D1F6"/>
<evidence type="ECO:0000313" key="2">
    <source>
        <dbReference type="EMBL" id="EJW01666.1"/>
    </source>
</evidence>
<gene>
    <name evidence="2" type="ORF">EDEG_03788</name>
</gene>
<evidence type="ECO:0000313" key="3">
    <source>
        <dbReference type="Proteomes" id="UP000003163"/>
    </source>
</evidence>
<keyword evidence="3" id="KW-1185">Reference proteome</keyword>
<dbReference type="EMBL" id="AFBI03000123">
    <property type="protein sequence ID" value="EJW01666.1"/>
    <property type="molecule type" value="Genomic_DNA"/>
</dbReference>
<reference evidence="3" key="2">
    <citation type="submission" date="2015-07" db="EMBL/GenBank/DDBJ databases">
        <title>Contrasting host-pathogen interactions and genome evolution in two generalist and specialist microsporidian pathogens of mosquitoes.</title>
        <authorList>
            <consortium name="The Broad Institute Genomics Platform"/>
            <consortium name="The Broad Institute Genome Sequencing Center for Infectious Disease"/>
            <person name="Cuomo C.A."/>
            <person name="Sanscrainte N.D."/>
            <person name="Goldberg J.M."/>
            <person name="Heiman D."/>
            <person name="Young S."/>
            <person name="Zeng Q."/>
            <person name="Becnel J.J."/>
            <person name="Birren B.W."/>
        </authorList>
    </citation>
    <scope>NUCLEOTIDE SEQUENCE [LARGE SCALE GENOMIC DNA]</scope>
    <source>
        <strain evidence="3">USNM 41457</strain>
    </source>
</reference>
<keyword evidence="1" id="KW-0812">Transmembrane</keyword>
<accession>J9D1F6</accession>
<dbReference type="InParanoid" id="J9D1F6"/>
<keyword evidence="1" id="KW-1133">Transmembrane helix</keyword>
<sequence length="102" mass="12668">MKEEYFFTNFFKIVKYHKYKIRNIKFLNYSEVILSVTILIFKTFVLKVFRVFVFYKACRLNNDIFFCVNYFICYIFKSCNVSQDEEERKSNKILRCYFFSKI</sequence>
<dbReference type="Proteomes" id="UP000003163">
    <property type="component" value="Unassembled WGS sequence"/>
</dbReference>
<evidence type="ECO:0000256" key="1">
    <source>
        <dbReference type="SAM" id="Phobius"/>
    </source>
</evidence>
<feature type="transmembrane region" description="Helical" evidence="1">
    <location>
        <begin position="32"/>
        <end position="55"/>
    </location>
</feature>
<protein>
    <submittedName>
        <fullName evidence="2">Uncharacterized protein</fullName>
    </submittedName>
</protein>
<dbReference type="HOGENOM" id="CLU_2277450_0_0_1"/>
<keyword evidence="1" id="KW-0472">Membrane</keyword>
<comment type="caution">
    <text evidence="2">The sequence shown here is derived from an EMBL/GenBank/DDBJ whole genome shotgun (WGS) entry which is preliminary data.</text>
</comment>
<name>J9D1F6_EDHAE</name>